<dbReference type="EMBL" id="UINC01145443">
    <property type="protein sequence ID" value="SVD35575.1"/>
    <property type="molecule type" value="Genomic_DNA"/>
</dbReference>
<dbReference type="PANTHER" id="PTHR43309:SF5">
    <property type="entry name" value="5-OXOPROLINASE SUBUNIT C"/>
    <property type="match status" value="1"/>
</dbReference>
<name>A0A382UP47_9ZZZZ</name>
<sequence>MTLIQDFGRFGFEQYGVSVCGAVDQEAFFVANRLVSNSFKDAVFEITFGGASFHFHDESIISITGADMLPELD</sequence>
<dbReference type="InterPro" id="IPR003778">
    <property type="entry name" value="CT_A_B"/>
</dbReference>
<dbReference type="GO" id="GO:0016787">
    <property type="term" value="F:hydrolase activity"/>
    <property type="evidence" value="ECO:0007669"/>
    <property type="project" value="UniProtKB-KW"/>
</dbReference>
<accession>A0A382UP47</accession>
<keyword evidence="3" id="KW-0067">ATP-binding</keyword>
<gene>
    <name evidence="5" type="ORF">METZ01_LOCUS388429</name>
</gene>
<reference evidence="5" key="1">
    <citation type="submission" date="2018-05" db="EMBL/GenBank/DDBJ databases">
        <authorList>
            <person name="Lanie J.A."/>
            <person name="Ng W.-L."/>
            <person name="Kazmierczak K.M."/>
            <person name="Andrzejewski T.M."/>
            <person name="Davidsen T.M."/>
            <person name="Wayne K.J."/>
            <person name="Tettelin H."/>
            <person name="Glass J.I."/>
            <person name="Rusch D."/>
            <person name="Podicherti R."/>
            <person name="Tsui H.-C.T."/>
            <person name="Winkler M.E."/>
        </authorList>
    </citation>
    <scope>NUCLEOTIDE SEQUENCE</scope>
</reference>
<dbReference type="AlphaFoldDB" id="A0A382UP47"/>
<proteinExistence type="predicted"/>
<dbReference type="PANTHER" id="PTHR43309">
    <property type="entry name" value="5-OXOPROLINASE SUBUNIT C"/>
    <property type="match status" value="1"/>
</dbReference>
<evidence type="ECO:0000313" key="5">
    <source>
        <dbReference type="EMBL" id="SVD35575.1"/>
    </source>
</evidence>
<protein>
    <recommendedName>
        <fullName evidence="4">Carboxyltransferase domain-containing protein</fullName>
    </recommendedName>
</protein>
<evidence type="ECO:0000259" key="4">
    <source>
        <dbReference type="Pfam" id="PF02626"/>
    </source>
</evidence>
<feature type="domain" description="Carboxyltransferase" evidence="4">
    <location>
        <begin position="15"/>
        <end position="73"/>
    </location>
</feature>
<evidence type="ECO:0000256" key="1">
    <source>
        <dbReference type="ARBA" id="ARBA00022741"/>
    </source>
</evidence>
<evidence type="ECO:0000256" key="2">
    <source>
        <dbReference type="ARBA" id="ARBA00022801"/>
    </source>
</evidence>
<organism evidence="5">
    <name type="scientific">marine metagenome</name>
    <dbReference type="NCBI Taxonomy" id="408172"/>
    <lineage>
        <taxon>unclassified sequences</taxon>
        <taxon>metagenomes</taxon>
        <taxon>ecological metagenomes</taxon>
    </lineage>
</organism>
<feature type="non-terminal residue" evidence="5">
    <location>
        <position position="73"/>
    </location>
</feature>
<keyword evidence="2" id="KW-0378">Hydrolase</keyword>
<keyword evidence="1" id="KW-0547">Nucleotide-binding</keyword>
<evidence type="ECO:0000256" key="3">
    <source>
        <dbReference type="ARBA" id="ARBA00022840"/>
    </source>
</evidence>
<dbReference type="GO" id="GO:0005524">
    <property type="term" value="F:ATP binding"/>
    <property type="evidence" value="ECO:0007669"/>
    <property type="project" value="UniProtKB-KW"/>
</dbReference>
<dbReference type="InterPro" id="IPR052708">
    <property type="entry name" value="PxpC"/>
</dbReference>
<dbReference type="Pfam" id="PF02626">
    <property type="entry name" value="CT_A_B"/>
    <property type="match status" value="1"/>
</dbReference>